<dbReference type="EMBL" id="CBTK010000279">
    <property type="protein sequence ID" value="CDH46846.1"/>
    <property type="molecule type" value="Genomic_DNA"/>
</dbReference>
<evidence type="ECO:0000313" key="2">
    <source>
        <dbReference type="Proteomes" id="UP000019184"/>
    </source>
</evidence>
<proteinExistence type="predicted"/>
<comment type="caution">
    <text evidence="1">The sequence shown here is derived from an EMBL/GenBank/DDBJ whole genome shotgun (WGS) entry which is preliminary data.</text>
</comment>
<accession>A0A7U7GFA9</accession>
<keyword evidence="2" id="KW-1185">Reference proteome</keyword>
<dbReference type="AlphaFoldDB" id="A0A7U7GFA9"/>
<gene>
    <name evidence="1" type="ORF">BN874_620004</name>
</gene>
<name>A0A7U7GFA9_9GAMM</name>
<sequence>MTERDMTLQEILEDLAWSENSDAEQRAFEAWLDSPEGVDYVNFKAYEASTHGSNVQGYGYA</sequence>
<organism evidence="1 2">
    <name type="scientific">Candidatus Contendobacter odensis Run_B_J11</name>
    <dbReference type="NCBI Taxonomy" id="1400861"/>
    <lineage>
        <taxon>Bacteria</taxon>
        <taxon>Pseudomonadati</taxon>
        <taxon>Pseudomonadota</taxon>
        <taxon>Gammaproteobacteria</taxon>
        <taxon>Candidatus Competibacteraceae</taxon>
        <taxon>Candidatus Contendibacter</taxon>
    </lineage>
</organism>
<reference evidence="1 2" key="1">
    <citation type="journal article" date="2014" name="ISME J.">
        <title>Candidatus Competibacter-lineage genomes retrieved from metagenomes reveal functional metabolic diversity.</title>
        <authorList>
            <person name="McIlroy S.J."/>
            <person name="Albertsen M."/>
            <person name="Andresen E.K."/>
            <person name="Saunders A.M."/>
            <person name="Kristiansen R."/>
            <person name="Stokholm-Bjerregaard M."/>
            <person name="Nielsen K.L."/>
            <person name="Nielsen P.H."/>
        </authorList>
    </citation>
    <scope>NUCLEOTIDE SEQUENCE [LARGE SCALE GENOMIC DNA]</scope>
    <source>
        <strain evidence="1 2">Run_B_J11</strain>
    </source>
</reference>
<dbReference type="RefSeq" id="WP_034435560.1">
    <property type="nucleotide sequence ID" value="NZ_CBTK010000279.1"/>
</dbReference>
<dbReference type="Proteomes" id="UP000019184">
    <property type="component" value="Unassembled WGS sequence"/>
</dbReference>
<evidence type="ECO:0000313" key="1">
    <source>
        <dbReference type="EMBL" id="CDH46846.1"/>
    </source>
</evidence>
<protein>
    <submittedName>
        <fullName evidence="1">Uncharacterized protein</fullName>
    </submittedName>
</protein>